<evidence type="ECO:0000313" key="1">
    <source>
        <dbReference type="EMBL" id="JAD16155.1"/>
    </source>
</evidence>
<accession>A0A0A8XU36</accession>
<organism evidence="1">
    <name type="scientific">Arundo donax</name>
    <name type="common">Giant reed</name>
    <name type="synonym">Donax arundinaceus</name>
    <dbReference type="NCBI Taxonomy" id="35708"/>
    <lineage>
        <taxon>Eukaryota</taxon>
        <taxon>Viridiplantae</taxon>
        <taxon>Streptophyta</taxon>
        <taxon>Embryophyta</taxon>
        <taxon>Tracheophyta</taxon>
        <taxon>Spermatophyta</taxon>
        <taxon>Magnoliopsida</taxon>
        <taxon>Liliopsida</taxon>
        <taxon>Poales</taxon>
        <taxon>Poaceae</taxon>
        <taxon>PACMAD clade</taxon>
        <taxon>Arundinoideae</taxon>
        <taxon>Arundineae</taxon>
        <taxon>Arundo</taxon>
    </lineage>
</organism>
<dbReference type="AlphaFoldDB" id="A0A0A8XU36"/>
<reference evidence="1" key="2">
    <citation type="journal article" date="2015" name="Data Brief">
        <title>Shoot transcriptome of the giant reed, Arundo donax.</title>
        <authorList>
            <person name="Barrero R.A."/>
            <person name="Guerrero F.D."/>
            <person name="Moolhuijzen P."/>
            <person name="Goolsby J.A."/>
            <person name="Tidwell J."/>
            <person name="Bellgard S.E."/>
            <person name="Bellgard M.I."/>
        </authorList>
    </citation>
    <scope>NUCLEOTIDE SEQUENCE</scope>
    <source>
        <tissue evidence="1">Shoot tissue taken approximately 20 cm above the soil surface</tissue>
    </source>
</reference>
<dbReference type="EMBL" id="GBRH01281740">
    <property type="protein sequence ID" value="JAD16155.1"/>
    <property type="molecule type" value="Transcribed_RNA"/>
</dbReference>
<protein>
    <submittedName>
        <fullName evidence="1">GSVIVT01036958001</fullName>
    </submittedName>
</protein>
<proteinExistence type="predicted"/>
<sequence length="29" mass="3275">MSNVDTVNNKRSMLILNKSFPYVRGSGMD</sequence>
<reference evidence="1" key="1">
    <citation type="submission" date="2014-09" db="EMBL/GenBank/DDBJ databases">
        <authorList>
            <person name="Magalhaes I.L.F."/>
            <person name="Oliveira U."/>
            <person name="Santos F.R."/>
            <person name="Vidigal T.H.D.A."/>
            <person name="Brescovit A.D."/>
            <person name="Santos A.J."/>
        </authorList>
    </citation>
    <scope>NUCLEOTIDE SEQUENCE</scope>
    <source>
        <tissue evidence="1">Shoot tissue taken approximately 20 cm above the soil surface</tissue>
    </source>
</reference>
<name>A0A0A8XU36_ARUDO</name>